<dbReference type="PANTHER" id="PTHR47999">
    <property type="entry name" value="TRANSCRIPTION FACTOR MYB8-RELATED-RELATED"/>
    <property type="match status" value="1"/>
</dbReference>
<protein>
    <recommendedName>
        <fullName evidence="11">Myb protein</fullName>
    </recommendedName>
</protein>
<dbReference type="PANTHER" id="PTHR47999:SF110">
    <property type="entry name" value="OS01G0305900 PROTEIN"/>
    <property type="match status" value="1"/>
</dbReference>
<dbReference type="InterPro" id="IPR015495">
    <property type="entry name" value="Myb_TF_plants"/>
</dbReference>
<dbReference type="Pfam" id="PF00249">
    <property type="entry name" value="Myb_DNA-binding"/>
    <property type="match status" value="2"/>
</dbReference>
<feature type="domain" description="HTH myb-type" evidence="8">
    <location>
        <begin position="66"/>
        <end position="120"/>
    </location>
</feature>
<dbReference type="PROSITE" id="PS50090">
    <property type="entry name" value="MYB_LIKE"/>
    <property type="match status" value="2"/>
</dbReference>
<proteinExistence type="predicted"/>
<keyword evidence="4" id="KW-0804">Transcription</keyword>
<keyword evidence="10" id="KW-1185">Reference proteome</keyword>
<name>A0A0D3EML3_9ORYZ</name>
<feature type="domain" description="Myb-like" evidence="7">
    <location>
        <begin position="9"/>
        <end position="61"/>
    </location>
</feature>
<evidence type="ECO:0000256" key="6">
    <source>
        <dbReference type="SAM" id="MobiDB-lite"/>
    </source>
</evidence>
<dbReference type="SUPFAM" id="SSF46689">
    <property type="entry name" value="Homeodomain-like"/>
    <property type="match status" value="1"/>
</dbReference>
<feature type="domain" description="Myb-like" evidence="7">
    <location>
        <begin position="62"/>
        <end position="116"/>
    </location>
</feature>
<dbReference type="Proteomes" id="UP000026960">
    <property type="component" value="Chromosome 1"/>
</dbReference>
<keyword evidence="5" id="KW-0539">Nucleus</keyword>
<dbReference type="InterPro" id="IPR009057">
    <property type="entry name" value="Homeodomain-like_sf"/>
</dbReference>
<dbReference type="EnsemblPlants" id="OBART01G11800.1">
    <property type="protein sequence ID" value="OBART01G11800.1"/>
    <property type="gene ID" value="OBART01G11800"/>
</dbReference>
<dbReference type="Gene3D" id="1.10.10.60">
    <property type="entry name" value="Homeodomain-like"/>
    <property type="match status" value="2"/>
</dbReference>
<evidence type="ECO:0000313" key="9">
    <source>
        <dbReference type="EnsemblPlants" id="OBART01G11800.1"/>
    </source>
</evidence>
<feature type="domain" description="HTH myb-type" evidence="8">
    <location>
        <begin position="9"/>
        <end position="65"/>
    </location>
</feature>
<evidence type="ECO:0000256" key="1">
    <source>
        <dbReference type="ARBA" id="ARBA00004123"/>
    </source>
</evidence>
<reference evidence="9" key="2">
    <citation type="submission" date="2015-03" db="UniProtKB">
        <authorList>
            <consortium name="EnsemblPlants"/>
        </authorList>
    </citation>
    <scope>IDENTIFICATION</scope>
</reference>
<accession>A0A0D3EML3</accession>
<evidence type="ECO:0000256" key="5">
    <source>
        <dbReference type="ARBA" id="ARBA00023242"/>
    </source>
</evidence>
<dbReference type="AlphaFoldDB" id="A0A0D3EML3"/>
<organism evidence="9">
    <name type="scientific">Oryza barthii</name>
    <dbReference type="NCBI Taxonomy" id="65489"/>
    <lineage>
        <taxon>Eukaryota</taxon>
        <taxon>Viridiplantae</taxon>
        <taxon>Streptophyta</taxon>
        <taxon>Embryophyta</taxon>
        <taxon>Tracheophyta</taxon>
        <taxon>Spermatophyta</taxon>
        <taxon>Magnoliopsida</taxon>
        <taxon>Liliopsida</taxon>
        <taxon>Poales</taxon>
        <taxon>Poaceae</taxon>
        <taxon>BOP clade</taxon>
        <taxon>Oryzoideae</taxon>
        <taxon>Oryzeae</taxon>
        <taxon>Oryzinae</taxon>
        <taxon>Oryza</taxon>
    </lineage>
</organism>
<evidence type="ECO:0008006" key="11">
    <source>
        <dbReference type="Google" id="ProtNLM"/>
    </source>
</evidence>
<dbReference type="GO" id="GO:0005634">
    <property type="term" value="C:nucleus"/>
    <property type="evidence" value="ECO:0007669"/>
    <property type="project" value="UniProtKB-SubCell"/>
</dbReference>
<dbReference type="PaxDb" id="65489-OBART01G11800.1"/>
<keyword evidence="2" id="KW-0805">Transcription regulation</keyword>
<evidence type="ECO:0000256" key="3">
    <source>
        <dbReference type="ARBA" id="ARBA00023125"/>
    </source>
</evidence>
<dbReference type="Gramene" id="OBART01G11800.1">
    <property type="protein sequence ID" value="OBART01G11800.1"/>
    <property type="gene ID" value="OBART01G11800"/>
</dbReference>
<evidence type="ECO:0000259" key="7">
    <source>
        <dbReference type="PROSITE" id="PS50090"/>
    </source>
</evidence>
<dbReference type="CDD" id="cd00167">
    <property type="entry name" value="SANT"/>
    <property type="match status" value="2"/>
</dbReference>
<dbReference type="SMART" id="SM00717">
    <property type="entry name" value="SANT"/>
    <property type="match status" value="2"/>
</dbReference>
<dbReference type="STRING" id="65489.A0A0D3EML3"/>
<feature type="compositionally biased region" description="Low complexity" evidence="6">
    <location>
        <begin position="161"/>
        <end position="204"/>
    </location>
</feature>
<evidence type="ECO:0000256" key="4">
    <source>
        <dbReference type="ARBA" id="ARBA00023163"/>
    </source>
</evidence>
<evidence type="ECO:0000256" key="2">
    <source>
        <dbReference type="ARBA" id="ARBA00023015"/>
    </source>
</evidence>
<evidence type="ECO:0000313" key="10">
    <source>
        <dbReference type="Proteomes" id="UP000026960"/>
    </source>
</evidence>
<feature type="region of interest" description="Disordered" evidence="6">
    <location>
        <begin position="134"/>
        <end position="208"/>
    </location>
</feature>
<dbReference type="eggNOG" id="KOG0048">
    <property type="taxonomic scope" value="Eukaryota"/>
</dbReference>
<sequence length="265" mass="28560">MGRAPCCEKVGLRRGRWTKEEDEKLARYIRENGEGAWRSMPKNAGLLRCGKSCRLRWINYLRADLKRGNISPQEEDIILNLHATLGNRLSCLWSLIAGHLPGRTDNEIKNYWNSHLSRKGYEFLRGGGGGGIDNVSAASHSHREEQAQASASGLTSDGLEEGPLGLSEEMVSGPVGPVSPKPEVGQDGSSAESGCCGPSGPSGPTEAVGQDMGDKSMDWDLVGLDDGFANDDMWGSLSWDYGELVGPDGVHQGEVLSDLFFLGNL</sequence>
<dbReference type="PROSITE" id="PS51294">
    <property type="entry name" value="HTH_MYB"/>
    <property type="match status" value="2"/>
</dbReference>
<evidence type="ECO:0000259" key="8">
    <source>
        <dbReference type="PROSITE" id="PS51294"/>
    </source>
</evidence>
<dbReference type="InterPro" id="IPR001005">
    <property type="entry name" value="SANT/Myb"/>
</dbReference>
<keyword evidence="3" id="KW-0238">DNA-binding</keyword>
<dbReference type="InterPro" id="IPR017930">
    <property type="entry name" value="Myb_dom"/>
</dbReference>
<dbReference type="FunFam" id="1.10.10.60:FF:000121">
    <property type="entry name" value="Myb transcription factor"/>
    <property type="match status" value="1"/>
</dbReference>
<dbReference type="GO" id="GO:0003677">
    <property type="term" value="F:DNA binding"/>
    <property type="evidence" value="ECO:0007669"/>
    <property type="project" value="UniProtKB-KW"/>
</dbReference>
<dbReference type="HOGENOM" id="CLU_028567_6_3_1"/>
<comment type="subcellular location">
    <subcellularLocation>
        <location evidence="1">Nucleus</location>
    </subcellularLocation>
</comment>
<reference evidence="9" key="1">
    <citation type="journal article" date="2009" name="Rice">
        <title>De Novo Next Generation Sequencing of Plant Genomes.</title>
        <authorList>
            <person name="Rounsley S."/>
            <person name="Marri P.R."/>
            <person name="Yu Y."/>
            <person name="He R."/>
            <person name="Sisneros N."/>
            <person name="Goicoechea J.L."/>
            <person name="Lee S.J."/>
            <person name="Angelova A."/>
            <person name="Kudrna D."/>
            <person name="Luo M."/>
            <person name="Affourtit J."/>
            <person name="Desany B."/>
            <person name="Knight J."/>
            <person name="Niazi F."/>
            <person name="Egholm M."/>
            <person name="Wing R.A."/>
        </authorList>
    </citation>
    <scope>NUCLEOTIDE SEQUENCE [LARGE SCALE GENOMIC DNA]</scope>
    <source>
        <strain evidence="9">cv. IRGC 105608</strain>
    </source>
</reference>